<evidence type="ECO:0000313" key="2">
    <source>
        <dbReference type="Proteomes" id="UP000236755"/>
    </source>
</evidence>
<accession>A0A1H3Y723</accession>
<dbReference type="Proteomes" id="UP000236755">
    <property type="component" value="Unassembled WGS sequence"/>
</dbReference>
<dbReference type="EMBL" id="FNQT01000002">
    <property type="protein sequence ID" value="SEA07320.1"/>
    <property type="molecule type" value="Genomic_DNA"/>
</dbReference>
<dbReference type="RefSeq" id="WP_092633892.1">
    <property type="nucleotide sequence ID" value="NZ_FNQT01000002.1"/>
</dbReference>
<reference evidence="1 2" key="1">
    <citation type="submission" date="2016-10" db="EMBL/GenBank/DDBJ databases">
        <authorList>
            <person name="de Groot N.N."/>
        </authorList>
    </citation>
    <scope>NUCLEOTIDE SEQUENCE [LARGE SCALE GENOMIC DNA]</scope>
    <source>
        <strain evidence="1 2">CGMCC 1.8712</strain>
    </source>
</reference>
<dbReference type="AlphaFoldDB" id="A0A1H3Y723"/>
<evidence type="ECO:0000313" key="1">
    <source>
        <dbReference type="EMBL" id="SEA07320.1"/>
    </source>
</evidence>
<dbReference type="InterPro" id="IPR043825">
    <property type="entry name" value="DUF5802"/>
</dbReference>
<proteinExistence type="predicted"/>
<keyword evidence="2" id="KW-1185">Reference proteome</keyword>
<dbReference type="OrthoDB" id="179978at2157"/>
<organism evidence="1 2">
    <name type="scientific">Haloplanus vescus</name>
    <dbReference type="NCBI Taxonomy" id="555874"/>
    <lineage>
        <taxon>Archaea</taxon>
        <taxon>Methanobacteriati</taxon>
        <taxon>Methanobacteriota</taxon>
        <taxon>Stenosarchaea group</taxon>
        <taxon>Halobacteria</taxon>
        <taxon>Halobacteriales</taxon>
        <taxon>Haloferacaceae</taxon>
        <taxon>Haloplanus</taxon>
    </lineage>
</organism>
<dbReference type="Pfam" id="PF19118">
    <property type="entry name" value="DUF5802"/>
    <property type="match status" value="1"/>
</dbReference>
<gene>
    <name evidence="1" type="ORF">SAMN04488065_1697</name>
</gene>
<sequence length="117" mass="13084">MFEEFSAGYYLGRLYVEPHDGDRAVIHQTDHERMNRRLYADGEGVERLDAPLVMKLDGKHFPVHGREGVPSGTLGLPPSVTDTTLPDRCEVFLAKPDRAAELLRYAGYDEGRAPEAV</sequence>
<dbReference type="STRING" id="555874.SAMN04488065_1697"/>
<name>A0A1H3Y723_9EURY</name>
<protein>
    <submittedName>
        <fullName evidence="1">Uncharacterized protein</fullName>
    </submittedName>
</protein>